<name>A0A067Q5W6_9AGAM</name>
<evidence type="ECO:0000313" key="2">
    <source>
        <dbReference type="EMBL" id="KDQ57976.1"/>
    </source>
</evidence>
<organism evidence="2 3">
    <name type="scientific">Jaapia argillacea MUCL 33604</name>
    <dbReference type="NCBI Taxonomy" id="933084"/>
    <lineage>
        <taxon>Eukaryota</taxon>
        <taxon>Fungi</taxon>
        <taxon>Dikarya</taxon>
        <taxon>Basidiomycota</taxon>
        <taxon>Agaricomycotina</taxon>
        <taxon>Agaricomycetes</taxon>
        <taxon>Agaricomycetidae</taxon>
        <taxon>Jaapiales</taxon>
        <taxon>Jaapiaceae</taxon>
        <taxon>Jaapia</taxon>
    </lineage>
</organism>
<feature type="domain" description="DUF6589" evidence="1">
    <location>
        <begin position="263"/>
        <end position="432"/>
    </location>
</feature>
<dbReference type="HOGENOM" id="CLU_635478_0_0_1"/>
<feature type="non-terminal residue" evidence="2">
    <location>
        <position position="1"/>
    </location>
</feature>
<sequence length="432" mass="49090">GFTTLYEFLDSLLKTKDQQLSSRMTKMISMHGPELLDSIRCRKPDVVDAWSWNNMATIVSQEGKKLAELLRPVPNEPISVLLERFDLGEVLLEAEKLAPCICSLLREAGIGKKEPSKRRDENLVFAMMICMLAQARSKRSNEFQTMMCIYLLANGASRSVFEVFHHAGVTSSYRKAIRDLKMISEECMKKIIEITKTHAFMVVWDNPNIAFHVAEQRTGSKDHFDNGTTATLIPLYGVEFGEFKLSMKQQRETWLPAVKFGLDDILPPLEQVKQIEAVQLWHIEDILFDFFPSLRRRLEDSIPAAPMVLPIPVHKTEQYPLPAMHIDESSLDGMVEVLETIVEKHLKMTAEDIEKHGVILCAGDQLSVSLLDKILASRHDDSKLCDNFGKWTEGQLGLFHVKMAGDRMIANEYWGKANSSSPWSLWKINALL</sequence>
<dbReference type="InterPro" id="IPR046496">
    <property type="entry name" value="DUF6589"/>
</dbReference>
<accession>A0A067Q5W6</accession>
<evidence type="ECO:0000313" key="3">
    <source>
        <dbReference type="Proteomes" id="UP000027265"/>
    </source>
</evidence>
<evidence type="ECO:0000259" key="1">
    <source>
        <dbReference type="Pfam" id="PF20231"/>
    </source>
</evidence>
<protein>
    <recommendedName>
        <fullName evidence="1">DUF6589 domain-containing protein</fullName>
    </recommendedName>
</protein>
<dbReference type="Proteomes" id="UP000027265">
    <property type="component" value="Unassembled WGS sequence"/>
</dbReference>
<keyword evidence="3" id="KW-1185">Reference proteome</keyword>
<dbReference type="Pfam" id="PF20231">
    <property type="entry name" value="DUF6589"/>
    <property type="match status" value="1"/>
</dbReference>
<dbReference type="EMBL" id="KL197718">
    <property type="protein sequence ID" value="KDQ57976.1"/>
    <property type="molecule type" value="Genomic_DNA"/>
</dbReference>
<dbReference type="OrthoDB" id="5424058at2759"/>
<dbReference type="InParanoid" id="A0A067Q5W6"/>
<reference evidence="3" key="1">
    <citation type="journal article" date="2014" name="Proc. Natl. Acad. Sci. U.S.A.">
        <title>Extensive sampling of basidiomycete genomes demonstrates inadequacy of the white-rot/brown-rot paradigm for wood decay fungi.</title>
        <authorList>
            <person name="Riley R."/>
            <person name="Salamov A.A."/>
            <person name="Brown D.W."/>
            <person name="Nagy L.G."/>
            <person name="Floudas D."/>
            <person name="Held B.W."/>
            <person name="Levasseur A."/>
            <person name="Lombard V."/>
            <person name="Morin E."/>
            <person name="Otillar R."/>
            <person name="Lindquist E.A."/>
            <person name="Sun H."/>
            <person name="LaButti K.M."/>
            <person name="Schmutz J."/>
            <person name="Jabbour D."/>
            <person name="Luo H."/>
            <person name="Baker S.E."/>
            <person name="Pisabarro A.G."/>
            <person name="Walton J.D."/>
            <person name="Blanchette R.A."/>
            <person name="Henrissat B."/>
            <person name="Martin F."/>
            <person name="Cullen D."/>
            <person name="Hibbett D.S."/>
            <person name="Grigoriev I.V."/>
        </authorList>
    </citation>
    <scope>NUCLEOTIDE SEQUENCE [LARGE SCALE GENOMIC DNA]</scope>
    <source>
        <strain evidence="3">MUCL 33604</strain>
    </source>
</reference>
<gene>
    <name evidence="2" type="ORF">JAAARDRAFT_107360</name>
</gene>
<dbReference type="STRING" id="933084.A0A067Q5W6"/>
<dbReference type="AlphaFoldDB" id="A0A067Q5W6"/>
<proteinExistence type="predicted"/>
<feature type="non-terminal residue" evidence="2">
    <location>
        <position position="432"/>
    </location>
</feature>